<proteinExistence type="predicted"/>
<feature type="region of interest" description="Disordered" evidence="1">
    <location>
        <begin position="78"/>
        <end position="170"/>
    </location>
</feature>
<dbReference type="EMBL" id="PVTD01000002">
    <property type="protein sequence ID" value="PRY24946.1"/>
    <property type="molecule type" value="Genomic_DNA"/>
</dbReference>
<dbReference type="RefSeq" id="WP_106203890.1">
    <property type="nucleotide sequence ID" value="NZ_PVTD01000002.1"/>
</dbReference>
<comment type="caution">
    <text evidence="2">The sequence shown here is derived from an EMBL/GenBank/DDBJ whole genome shotgun (WGS) entry which is preliminary data.</text>
</comment>
<feature type="compositionally biased region" description="Low complexity" evidence="1">
    <location>
        <begin position="79"/>
        <end position="108"/>
    </location>
</feature>
<reference evidence="2 3" key="1">
    <citation type="submission" date="2018-03" db="EMBL/GenBank/DDBJ databases">
        <title>Genomic Encyclopedia of Archaeal and Bacterial Type Strains, Phase II (KMG-II): from individual species to whole genera.</title>
        <authorList>
            <person name="Goeker M."/>
        </authorList>
    </citation>
    <scope>NUCLEOTIDE SEQUENCE [LARGE SCALE GENOMIC DNA]</scope>
    <source>
        <strain evidence="2 3">DSM 29328</strain>
    </source>
</reference>
<evidence type="ECO:0000313" key="3">
    <source>
        <dbReference type="Proteomes" id="UP000239480"/>
    </source>
</evidence>
<keyword evidence="3" id="KW-1185">Reference proteome</keyword>
<name>A0A2T0RUR4_9RHOB</name>
<evidence type="ECO:0000256" key="1">
    <source>
        <dbReference type="SAM" id="MobiDB-lite"/>
    </source>
</evidence>
<organism evidence="2 3">
    <name type="scientific">Aliiruegeria haliotis</name>
    <dbReference type="NCBI Taxonomy" id="1280846"/>
    <lineage>
        <taxon>Bacteria</taxon>
        <taxon>Pseudomonadati</taxon>
        <taxon>Pseudomonadota</taxon>
        <taxon>Alphaproteobacteria</taxon>
        <taxon>Rhodobacterales</taxon>
        <taxon>Roseobacteraceae</taxon>
        <taxon>Aliiruegeria</taxon>
    </lineage>
</organism>
<feature type="compositionally biased region" description="Low complexity" evidence="1">
    <location>
        <begin position="125"/>
        <end position="139"/>
    </location>
</feature>
<sequence>MPIFEYKVIPAPAKGQKGKGVKGAAGRFANALEARMNELGAQGWEYVRADTLPAEERSGLTGSQTVYMNMLVFRRAKGEAVASPAPQAAATTAPAPAQVATAPEPAAPDTSIAPPTPVAKHPTETTTAAAAAAAAALTAYREASPNAPKVGPATGDSGPDDEDSREVAAQ</sequence>
<evidence type="ECO:0000313" key="2">
    <source>
        <dbReference type="EMBL" id="PRY24946.1"/>
    </source>
</evidence>
<gene>
    <name evidence="2" type="ORF">CLV78_102119</name>
</gene>
<dbReference type="AlphaFoldDB" id="A0A2T0RUR4"/>
<dbReference type="Proteomes" id="UP000239480">
    <property type="component" value="Unassembled WGS sequence"/>
</dbReference>
<protein>
    <recommendedName>
        <fullName evidence="4">DUF4177 domain-containing protein</fullName>
    </recommendedName>
</protein>
<evidence type="ECO:0008006" key="4">
    <source>
        <dbReference type="Google" id="ProtNLM"/>
    </source>
</evidence>
<accession>A0A2T0RUR4</accession>
<dbReference type="OrthoDB" id="7658888at2"/>